<evidence type="ECO:0000313" key="2">
    <source>
        <dbReference type="EMBL" id="KAG2278009.1"/>
    </source>
</evidence>
<evidence type="ECO:0000256" key="1">
    <source>
        <dbReference type="SAM" id="MobiDB-lite"/>
    </source>
</evidence>
<accession>A0A8X7UGU4</accession>
<keyword evidence="3" id="KW-1185">Reference proteome</keyword>
<organism evidence="2 3">
    <name type="scientific">Brassica carinata</name>
    <name type="common">Ethiopian mustard</name>
    <name type="synonym">Abyssinian cabbage</name>
    <dbReference type="NCBI Taxonomy" id="52824"/>
    <lineage>
        <taxon>Eukaryota</taxon>
        <taxon>Viridiplantae</taxon>
        <taxon>Streptophyta</taxon>
        <taxon>Embryophyta</taxon>
        <taxon>Tracheophyta</taxon>
        <taxon>Spermatophyta</taxon>
        <taxon>Magnoliopsida</taxon>
        <taxon>eudicotyledons</taxon>
        <taxon>Gunneridae</taxon>
        <taxon>Pentapetalae</taxon>
        <taxon>rosids</taxon>
        <taxon>malvids</taxon>
        <taxon>Brassicales</taxon>
        <taxon>Brassicaceae</taxon>
        <taxon>Brassiceae</taxon>
        <taxon>Brassica</taxon>
    </lineage>
</organism>
<gene>
    <name evidence="2" type="ORF">Bca52824_060564</name>
</gene>
<dbReference type="EMBL" id="JAAMPC010000012">
    <property type="protein sequence ID" value="KAG2278009.1"/>
    <property type="molecule type" value="Genomic_DNA"/>
</dbReference>
<reference evidence="2 3" key="1">
    <citation type="submission" date="2020-02" db="EMBL/GenBank/DDBJ databases">
        <authorList>
            <person name="Ma Q."/>
            <person name="Huang Y."/>
            <person name="Song X."/>
            <person name="Pei D."/>
        </authorList>
    </citation>
    <scope>NUCLEOTIDE SEQUENCE [LARGE SCALE GENOMIC DNA]</scope>
    <source>
        <strain evidence="2">Sxm20200214</strain>
        <tissue evidence="2">Leaf</tissue>
    </source>
</reference>
<dbReference type="AlphaFoldDB" id="A0A8X7UGU4"/>
<sequence>MNFEYCGTITCGEPFIEKIKDEMVVSRKECIDGESFKEMCDEHLESATKEEVSRATKAAHGKKKMMKEPHLSPLDMMPHTLTLHPMKFKDGAIEYKIKCKGKSTSFSSAKAIITSQLQDDPIKLQKLLSQVLTISLKGTSLGEFSKIPNGHVENSKVTTNPPSSFPFSHDSQLQVSAFYLYKYLVIMFMSFLRSLL</sequence>
<proteinExistence type="predicted"/>
<feature type="region of interest" description="Disordered" evidence="1">
    <location>
        <begin position="53"/>
        <end position="73"/>
    </location>
</feature>
<comment type="caution">
    <text evidence="2">The sequence shown here is derived from an EMBL/GenBank/DDBJ whole genome shotgun (WGS) entry which is preliminary data.</text>
</comment>
<evidence type="ECO:0000313" key="3">
    <source>
        <dbReference type="Proteomes" id="UP000886595"/>
    </source>
</evidence>
<protein>
    <submittedName>
        <fullName evidence="2">Uncharacterized protein</fullName>
    </submittedName>
</protein>
<dbReference type="Proteomes" id="UP000886595">
    <property type="component" value="Unassembled WGS sequence"/>
</dbReference>
<name>A0A8X7UGU4_BRACI</name>